<dbReference type="Proteomes" id="UP000067738">
    <property type="component" value="Chromosome"/>
</dbReference>
<keyword evidence="4" id="KW-1185">Reference proteome</keyword>
<evidence type="ECO:0000259" key="1">
    <source>
        <dbReference type="Pfam" id="PF11443"/>
    </source>
</evidence>
<protein>
    <recommendedName>
        <fullName evidence="5">DUF2828 family protein</fullName>
    </recommendedName>
</protein>
<dbReference type="EMBL" id="CP011266">
    <property type="protein sequence ID" value="ALT68920.1"/>
    <property type="molecule type" value="Genomic_DNA"/>
</dbReference>
<dbReference type="PANTHER" id="PTHR31373">
    <property type="entry name" value="OS06G0652100 PROTEIN"/>
    <property type="match status" value="1"/>
</dbReference>
<dbReference type="PATRIC" id="fig|230361.4.peg.1173"/>
<sequence>MFNLIQKELEKQDNYSRTENFAIGYKSTGSALVDINYKISSLRQRDEEEIIKLFDKAFEENREYALKWLFFARDIREGVGERRLFRICYKRLLKLDDDAFQKNLDNISEYGRWDDLISLIGISSNADEYIIRIIKEQLDEDLDNFNHNKPISLLAKWLPSENASSTSTKIMAKRIIRLLGMTPRKYRLMLSDLRAYSNVVEVKMSSNEWNNIDYEKVPSLANLKYKNAFMRHDENRRLEYLKSVEKGESKINMHVATPVDIVSRYSLGYHGIRDYDETLELAWDNLKDIMVEDTLVVADGSGSMTMHVSGNTMALDVANALAVYTSEHNSGVYRNKYITFSSKPQFVEFKESDSLKTKLEIALKHDEVANTNIEAVFDLILAIAVDNDIPQEEMIKNILIISDMEFDMAQGGWFGEDNTLTRPLFEVIEKRYKDAGYSLPKLIFWNVNSRTQTIPLTENELGVALVSGFGQNVLKMVMSSKYDPYEVLVETITGPRYAQIKC</sequence>
<dbReference type="AlphaFoldDB" id="A0A0U3E9C3"/>
<dbReference type="GeneID" id="26736097"/>
<proteinExistence type="predicted"/>
<dbReference type="SUPFAM" id="SSF53300">
    <property type="entry name" value="vWA-like"/>
    <property type="match status" value="1"/>
</dbReference>
<dbReference type="InterPro" id="IPR058580">
    <property type="entry name" value="DUF2828"/>
</dbReference>
<accession>A0A0U3E9C3</accession>
<dbReference type="InterPro" id="IPR036465">
    <property type="entry name" value="vWFA_dom_sf"/>
</dbReference>
<dbReference type="Pfam" id="PF25043">
    <property type="entry name" value="DUF7788"/>
    <property type="match status" value="1"/>
</dbReference>
<dbReference type="InterPro" id="IPR011205">
    <property type="entry name" value="UCP015417_vWA"/>
</dbReference>
<evidence type="ECO:0000313" key="3">
    <source>
        <dbReference type="EMBL" id="ALT68920.1"/>
    </source>
</evidence>
<gene>
    <name evidence="3" type="ORF">sm9_1136</name>
</gene>
<dbReference type="RefSeq" id="WP_058739198.1">
    <property type="nucleotide sequence ID" value="NZ_CP011266.1"/>
</dbReference>
<evidence type="ECO:0000259" key="2">
    <source>
        <dbReference type="Pfam" id="PF25043"/>
    </source>
</evidence>
<feature type="domain" description="DUF7788" evidence="2">
    <location>
        <begin position="294"/>
        <end position="481"/>
    </location>
</feature>
<dbReference type="KEGG" id="mmil:sm9_1136"/>
<dbReference type="PANTHER" id="PTHR31373:SF27">
    <property type="entry name" value="TROVE DOMAIN-CONTAINING PROTEIN"/>
    <property type="match status" value="1"/>
</dbReference>
<organism evidence="3 4">
    <name type="scientific">Methanobrevibacter millerae</name>
    <dbReference type="NCBI Taxonomy" id="230361"/>
    <lineage>
        <taxon>Archaea</taxon>
        <taxon>Methanobacteriati</taxon>
        <taxon>Methanobacteriota</taxon>
        <taxon>Methanomada group</taxon>
        <taxon>Methanobacteria</taxon>
        <taxon>Methanobacteriales</taxon>
        <taxon>Methanobacteriaceae</taxon>
        <taxon>Methanobrevibacter</taxon>
    </lineage>
</organism>
<feature type="domain" description="DUF2828" evidence="1">
    <location>
        <begin position="18"/>
        <end position="123"/>
    </location>
</feature>
<evidence type="ECO:0000313" key="4">
    <source>
        <dbReference type="Proteomes" id="UP000067738"/>
    </source>
</evidence>
<evidence type="ECO:0008006" key="5">
    <source>
        <dbReference type="Google" id="ProtNLM"/>
    </source>
</evidence>
<dbReference type="Gene3D" id="3.40.50.410">
    <property type="entry name" value="von Willebrand factor, type A domain"/>
    <property type="match status" value="1"/>
</dbReference>
<dbReference type="Pfam" id="PF11443">
    <property type="entry name" value="DUF2828"/>
    <property type="match status" value="2"/>
</dbReference>
<dbReference type="OrthoDB" id="374210at2157"/>
<dbReference type="InterPro" id="IPR056690">
    <property type="entry name" value="DUF7788"/>
</dbReference>
<name>A0A0U3E9C3_9EURY</name>
<feature type="domain" description="DUF2828" evidence="1">
    <location>
        <begin position="132"/>
        <end position="266"/>
    </location>
</feature>
<reference evidence="3 4" key="1">
    <citation type="submission" date="2015-04" db="EMBL/GenBank/DDBJ databases">
        <title>The complete genome sequence of the rumen methanogen Methanobrevibacter millerae SM9.</title>
        <authorList>
            <person name="Leahy S.C."/>
            <person name="Kelly W.J."/>
            <person name="Pacheco D.M."/>
            <person name="Li D."/>
            <person name="Altermann E."/>
            <person name="Attwood G.T."/>
        </authorList>
    </citation>
    <scope>NUCLEOTIDE SEQUENCE [LARGE SCALE GENOMIC DNA]</scope>
    <source>
        <strain evidence="3 4">SM9</strain>
    </source>
</reference>